<dbReference type="Proteomes" id="UP001497516">
    <property type="component" value="Chromosome 9"/>
</dbReference>
<protein>
    <submittedName>
        <fullName evidence="2">Uncharacterized protein</fullName>
    </submittedName>
</protein>
<name>A0AAV2GN93_9ROSI</name>
<gene>
    <name evidence="2" type="ORF">LTRI10_LOCUS50939</name>
</gene>
<sequence>MLSSSTRLHASPFSTPPLLYDTIATSPFTNRRICLQRHLPASSSYGHLSRRRHRLPGHHRRPNRQHQPSNRGQSSHHRDLIGHRHRRPISITVANKNGKGRTEKWGSQLRRRHGVLSEGEEEES</sequence>
<proteinExistence type="predicted"/>
<evidence type="ECO:0000313" key="3">
    <source>
        <dbReference type="Proteomes" id="UP001497516"/>
    </source>
</evidence>
<evidence type="ECO:0000256" key="1">
    <source>
        <dbReference type="SAM" id="MobiDB-lite"/>
    </source>
</evidence>
<organism evidence="2 3">
    <name type="scientific">Linum trigynum</name>
    <dbReference type="NCBI Taxonomy" id="586398"/>
    <lineage>
        <taxon>Eukaryota</taxon>
        <taxon>Viridiplantae</taxon>
        <taxon>Streptophyta</taxon>
        <taxon>Embryophyta</taxon>
        <taxon>Tracheophyta</taxon>
        <taxon>Spermatophyta</taxon>
        <taxon>Magnoliopsida</taxon>
        <taxon>eudicotyledons</taxon>
        <taxon>Gunneridae</taxon>
        <taxon>Pentapetalae</taxon>
        <taxon>rosids</taxon>
        <taxon>fabids</taxon>
        <taxon>Malpighiales</taxon>
        <taxon>Linaceae</taxon>
        <taxon>Linum</taxon>
    </lineage>
</organism>
<dbReference type="AlphaFoldDB" id="A0AAV2GN93"/>
<evidence type="ECO:0000313" key="2">
    <source>
        <dbReference type="EMBL" id="CAL1411594.1"/>
    </source>
</evidence>
<keyword evidence="3" id="KW-1185">Reference proteome</keyword>
<feature type="compositionally biased region" description="Basic residues" evidence="1">
    <location>
        <begin position="48"/>
        <end position="64"/>
    </location>
</feature>
<dbReference type="EMBL" id="OZ034822">
    <property type="protein sequence ID" value="CAL1411594.1"/>
    <property type="molecule type" value="Genomic_DNA"/>
</dbReference>
<accession>A0AAV2GN93</accession>
<reference evidence="2 3" key="1">
    <citation type="submission" date="2024-04" db="EMBL/GenBank/DDBJ databases">
        <authorList>
            <person name="Fracassetti M."/>
        </authorList>
    </citation>
    <scope>NUCLEOTIDE SEQUENCE [LARGE SCALE GENOMIC DNA]</scope>
</reference>
<feature type="region of interest" description="Disordered" evidence="1">
    <location>
        <begin position="38"/>
        <end position="124"/>
    </location>
</feature>